<evidence type="ECO:0000313" key="1">
    <source>
        <dbReference type="EMBL" id="KAA3469915.1"/>
    </source>
</evidence>
<dbReference type="OrthoDB" id="2272416at2759"/>
<sequence>MTSEHNQATSNEAEKWFTDYMRTNPMAQRPLPTPVPELIPPIPQSTKQLLVNKPLVDKICKYGDKECRVYNFFVERRGISMVEYLDSSGIEGSCKLGFFQTEFKKKYVSQQYLDKKRKEFLELKQGDKMEFVRLSKYAEECIPSEAVMCTQFEEGLNEDIQLLVGILELKESIVLVNRLQKAEELSKSKKKADLEVRDSIKRQLREIEGSKIVSNVVGNILESFVKRKGNAPYKGLPPKNSGRVVNRSGTKDTTVRSEARALVRAYAIRAREDTFAPDVKLSPEDLRLQLSG</sequence>
<dbReference type="EMBL" id="SMMG02000006">
    <property type="protein sequence ID" value="KAA3469915.1"/>
    <property type="molecule type" value="Genomic_DNA"/>
</dbReference>
<evidence type="ECO:0000313" key="2">
    <source>
        <dbReference type="Proteomes" id="UP000325315"/>
    </source>
</evidence>
<proteinExistence type="predicted"/>
<gene>
    <name evidence="1" type="ORF">EPI10_015664</name>
</gene>
<comment type="caution">
    <text evidence="1">The sequence shown here is derived from an EMBL/GenBank/DDBJ whole genome shotgun (WGS) entry which is preliminary data.</text>
</comment>
<reference evidence="2" key="1">
    <citation type="journal article" date="2019" name="Plant Biotechnol. J.">
        <title>Genome sequencing of the Australian wild diploid species Gossypium australe highlights disease resistance and delayed gland morphogenesis.</title>
        <authorList>
            <person name="Cai Y."/>
            <person name="Cai X."/>
            <person name="Wang Q."/>
            <person name="Wang P."/>
            <person name="Zhang Y."/>
            <person name="Cai C."/>
            <person name="Xu Y."/>
            <person name="Wang K."/>
            <person name="Zhou Z."/>
            <person name="Wang C."/>
            <person name="Geng S."/>
            <person name="Li B."/>
            <person name="Dong Q."/>
            <person name="Hou Y."/>
            <person name="Wang H."/>
            <person name="Ai P."/>
            <person name="Liu Z."/>
            <person name="Yi F."/>
            <person name="Sun M."/>
            <person name="An G."/>
            <person name="Cheng J."/>
            <person name="Zhang Y."/>
            <person name="Shi Q."/>
            <person name="Xie Y."/>
            <person name="Shi X."/>
            <person name="Chang Y."/>
            <person name="Huang F."/>
            <person name="Chen Y."/>
            <person name="Hong S."/>
            <person name="Mi L."/>
            <person name="Sun Q."/>
            <person name="Zhang L."/>
            <person name="Zhou B."/>
            <person name="Peng R."/>
            <person name="Zhang X."/>
            <person name="Liu F."/>
        </authorList>
    </citation>
    <scope>NUCLEOTIDE SEQUENCE [LARGE SCALE GENOMIC DNA]</scope>
    <source>
        <strain evidence="2">cv. PA1801</strain>
    </source>
</reference>
<protein>
    <submittedName>
        <fullName evidence="1">E3 ubiquitin-protein ligase RBBP6</fullName>
    </submittedName>
</protein>
<organism evidence="1 2">
    <name type="scientific">Gossypium australe</name>
    <dbReference type="NCBI Taxonomy" id="47621"/>
    <lineage>
        <taxon>Eukaryota</taxon>
        <taxon>Viridiplantae</taxon>
        <taxon>Streptophyta</taxon>
        <taxon>Embryophyta</taxon>
        <taxon>Tracheophyta</taxon>
        <taxon>Spermatophyta</taxon>
        <taxon>Magnoliopsida</taxon>
        <taxon>eudicotyledons</taxon>
        <taxon>Gunneridae</taxon>
        <taxon>Pentapetalae</taxon>
        <taxon>rosids</taxon>
        <taxon>malvids</taxon>
        <taxon>Malvales</taxon>
        <taxon>Malvaceae</taxon>
        <taxon>Malvoideae</taxon>
        <taxon>Gossypium</taxon>
    </lineage>
</organism>
<dbReference type="Proteomes" id="UP000325315">
    <property type="component" value="Unassembled WGS sequence"/>
</dbReference>
<name>A0A5B6VLH7_9ROSI</name>
<dbReference type="AlphaFoldDB" id="A0A5B6VLH7"/>
<keyword evidence="2" id="KW-1185">Reference proteome</keyword>
<accession>A0A5B6VLH7</accession>